<feature type="region of interest" description="Disordered" evidence="1">
    <location>
        <begin position="84"/>
        <end position="122"/>
    </location>
</feature>
<protein>
    <submittedName>
        <fullName evidence="2">Uncharacterized protein</fullName>
    </submittedName>
</protein>
<dbReference type="EMBL" id="KN837115">
    <property type="protein sequence ID" value="KIJ44712.1"/>
    <property type="molecule type" value="Genomic_DNA"/>
</dbReference>
<dbReference type="HOGENOM" id="CLU_1171261_0_0_1"/>
<keyword evidence="3" id="KW-1185">Reference proteome</keyword>
<gene>
    <name evidence="2" type="ORF">M422DRAFT_251690</name>
</gene>
<accession>A0A0C9VQU2</accession>
<organism evidence="2 3">
    <name type="scientific">Sphaerobolus stellatus (strain SS14)</name>
    <dbReference type="NCBI Taxonomy" id="990650"/>
    <lineage>
        <taxon>Eukaryota</taxon>
        <taxon>Fungi</taxon>
        <taxon>Dikarya</taxon>
        <taxon>Basidiomycota</taxon>
        <taxon>Agaricomycotina</taxon>
        <taxon>Agaricomycetes</taxon>
        <taxon>Phallomycetidae</taxon>
        <taxon>Geastrales</taxon>
        <taxon>Sphaerobolaceae</taxon>
        <taxon>Sphaerobolus</taxon>
    </lineage>
</organism>
<evidence type="ECO:0000256" key="1">
    <source>
        <dbReference type="SAM" id="MobiDB-lite"/>
    </source>
</evidence>
<evidence type="ECO:0000313" key="2">
    <source>
        <dbReference type="EMBL" id="KIJ44712.1"/>
    </source>
</evidence>
<name>A0A0C9VQU2_SPHS4</name>
<feature type="compositionally biased region" description="Acidic residues" evidence="1">
    <location>
        <begin position="94"/>
        <end position="117"/>
    </location>
</feature>
<proteinExistence type="predicted"/>
<dbReference type="AlphaFoldDB" id="A0A0C9VQU2"/>
<evidence type="ECO:0000313" key="3">
    <source>
        <dbReference type="Proteomes" id="UP000054279"/>
    </source>
</evidence>
<dbReference type="Proteomes" id="UP000054279">
    <property type="component" value="Unassembled WGS sequence"/>
</dbReference>
<reference evidence="2 3" key="1">
    <citation type="submission" date="2014-06" db="EMBL/GenBank/DDBJ databases">
        <title>Evolutionary Origins and Diversification of the Mycorrhizal Mutualists.</title>
        <authorList>
            <consortium name="DOE Joint Genome Institute"/>
            <consortium name="Mycorrhizal Genomics Consortium"/>
            <person name="Kohler A."/>
            <person name="Kuo A."/>
            <person name="Nagy L.G."/>
            <person name="Floudas D."/>
            <person name="Copeland A."/>
            <person name="Barry K.W."/>
            <person name="Cichocki N."/>
            <person name="Veneault-Fourrey C."/>
            <person name="LaButti K."/>
            <person name="Lindquist E.A."/>
            <person name="Lipzen A."/>
            <person name="Lundell T."/>
            <person name="Morin E."/>
            <person name="Murat C."/>
            <person name="Riley R."/>
            <person name="Ohm R."/>
            <person name="Sun H."/>
            <person name="Tunlid A."/>
            <person name="Henrissat B."/>
            <person name="Grigoriev I.V."/>
            <person name="Hibbett D.S."/>
            <person name="Martin F."/>
        </authorList>
    </citation>
    <scope>NUCLEOTIDE SEQUENCE [LARGE SCALE GENOMIC DNA]</scope>
    <source>
        <strain evidence="2 3">SS14</strain>
    </source>
</reference>
<sequence>MSNTAYRLIFVKEIKQSCSSARNVLQKMIKASVNGKKKLSLTRFIENIIEKWIERGRGVIITLEHAVQYSILRCFARENPKVLGKHKKPASSADDNDDDESDSDDDLAAEDDEDDIDSVNVKPGAGKDFWSLFTNYKKDLHHRFSNNMNDGQWVTFINETIAWECRTFPSNRIPILPTLIATTQPPVILEAPIQPAIQIPPMTPAHNSQAIALPFTIPAAQANVPIPASMRNLIHAN</sequence>